<evidence type="ECO:0000256" key="2">
    <source>
        <dbReference type="SAM" id="MobiDB-lite"/>
    </source>
</evidence>
<feature type="compositionally biased region" description="Basic and acidic residues" evidence="2">
    <location>
        <begin position="143"/>
        <end position="159"/>
    </location>
</feature>
<accession>A0A803MKA6</accession>
<dbReference type="Proteomes" id="UP000596660">
    <property type="component" value="Unplaced"/>
</dbReference>
<keyword evidence="4" id="KW-1185">Reference proteome</keyword>
<dbReference type="OMA" id="PIMVERW"/>
<dbReference type="EnsemblPlants" id="AUR62031247-RA">
    <property type="protein sequence ID" value="AUR62031247-RA:cds"/>
    <property type="gene ID" value="AUR62031247"/>
</dbReference>
<name>A0A803MKA6_CHEQI</name>
<dbReference type="Gramene" id="AUR62031247-RA">
    <property type="protein sequence ID" value="AUR62031247-RA:cds"/>
    <property type="gene ID" value="AUR62031247"/>
</dbReference>
<dbReference type="AlphaFoldDB" id="A0A803MKA6"/>
<dbReference type="PANTHER" id="PTHR33144">
    <property type="entry name" value="OS10G0409366 PROTEIN-RELATED"/>
    <property type="match status" value="1"/>
</dbReference>
<dbReference type="Pfam" id="PF03004">
    <property type="entry name" value="Transposase_24"/>
    <property type="match status" value="1"/>
</dbReference>
<organism evidence="3 4">
    <name type="scientific">Chenopodium quinoa</name>
    <name type="common">Quinoa</name>
    <dbReference type="NCBI Taxonomy" id="63459"/>
    <lineage>
        <taxon>Eukaryota</taxon>
        <taxon>Viridiplantae</taxon>
        <taxon>Streptophyta</taxon>
        <taxon>Embryophyta</taxon>
        <taxon>Tracheophyta</taxon>
        <taxon>Spermatophyta</taxon>
        <taxon>Magnoliopsida</taxon>
        <taxon>eudicotyledons</taxon>
        <taxon>Gunneridae</taxon>
        <taxon>Pentapetalae</taxon>
        <taxon>Caryophyllales</taxon>
        <taxon>Chenopodiaceae</taxon>
        <taxon>Chenopodioideae</taxon>
        <taxon>Atripliceae</taxon>
        <taxon>Chenopodium</taxon>
    </lineage>
</organism>
<dbReference type="InterPro" id="IPR004252">
    <property type="entry name" value="Probable_transposase_24"/>
</dbReference>
<proteinExistence type="predicted"/>
<reference evidence="3" key="1">
    <citation type="journal article" date="2017" name="Nature">
        <title>The genome of Chenopodium quinoa.</title>
        <authorList>
            <person name="Jarvis D.E."/>
            <person name="Ho Y.S."/>
            <person name="Lightfoot D.J."/>
            <person name="Schmoeckel S.M."/>
            <person name="Li B."/>
            <person name="Borm T.J.A."/>
            <person name="Ohyanagi H."/>
            <person name="Mineta K."/>
            <person name="Michell C.T."/>
            <person name="Saber N."/>
            <person name="Kharbatia N.M."/>
            <person name="Rupper R.R."/>
            <person name="Sharp A.R."/>
            <person name="Dally N."/>
            <person name="Boughton B.A."/>
            <person name="Woo Y.H."/>
            <person name="Gao G."/>
            <person name="Schijlen E.G.W.M."/>
            <person name="Guo X."/>
            <person name="Momin A.A."/>
            <person name="Negrao S."/>
            <person name="Al-Babili S."/>
            <person name="Gehring C."/>
            <person name="Roessner U."/>
            <person name="Jung C."/>
            <person name="Murphy K."/>
            <person name="Arold S.T."/>
            <person name="Gojobori T."/>
            <person name="van der Linden C.G."/>
            <person name="van Loo E.N."/>
            <person name="Jellen E.N."/>
            <person name="Maughan P.J."/>
            <person name="Tester M."/>
        </authorList>
    </citation>
    <scope>NUCLEOTIDE SEQUENCE [LARGE SCALE GENOMIC DNA]</scope>
    <source>
        <strain evidence="3">cv. PI 614886</strain>
    </source>
</reference>
<keyword evidence="1" id="KW-0175">Coiled coil</keyword>
<reference evidence="3" key="2">
    <citation type="submission" date="2021-03" db="UniProtKB">
        <authorList>
            <consortium name="EnsemblPlants"/>
        </authorList>
    </citation>
    <scope>IDENTIFICATION</scope>
</reference>
<feature type="coiled-coil region" evidence="1">
    <location>
        <begin position="464"/>
        <end position="505"/>
    </location>
</feature>
<evidence type="ECO:0000313" key="4">
    <source>
        <dbReference type="Proteomes" id="UP000596660"/>
    </source>
</evidence>
<evidence type="ECO:0000256" key="1">
    <source>
        <dbReference type="SAM" id="Coils"/>
    </source>
</evidence>
<evidence type="ECO:0000313" key="3">
    <source>
        <dbReference type="EnsemblPlants" id="AUR62031247-RA:cds"/>
    </source>
</evidence>
<feature type="region of interest" description="Disordered" evidence="2">
    <location>
        <begin position="139"/>
        <end position="166"/>
    </location>
</feature>
<sequence length="617" mass="70523">MKRVHQNSGVMVKGIVGNSEKDYYGILTEILEIQYLDGKRVVLFVVIGGMFIKLEEVLRLTSMAIDGLDPDWLVIVKTHPRHHYNVPEKEVIESDEDALQQLQPMIAEGPHVLSTTNLEETHDPPVEIRDDVGEIVIDATEENQPKDFKNEEGETRDDNNNTTQYYDEDGQIGQYLERENASSDSEPLINNELMNITEEEELNISASTIVKKRGTVYCRKLTLLPPGEKLNVEFDEDGVVIGDNASLFSFFLGQQVRNKSVCPIQVKGWNEYTSEILDHLCIQEKWSFDDPEQRRECVMKHAQRLFRFARSKLKRKYFSKLTTKEERLKNKPSHMTKVEWKFLVDYWSNDTVLEKSKKASESRAHQKMPHYNGTKSFGRARQEIRKKNGGKCSRVDLLLASRTRKSEKAVNVITLENNTRAVDEINKLKEQRDQGLNEKTDEQIIQDVLGKDTYGYLKAYGPVKKKANQAIEEAKKDAENARIEAEQAKKEAEAIRNDVDKKIAENNEVWEKKFSQLLDFLEAGGSLNNDDSGSEGASKVKDVAELLQRNWQVTVLHVKRTKNEIAHGLADIDRSSQHDNLVFHFFFPPTLTAAYTKELAHSLAMINGEKSDVCSFS</sequence>
<dbReference type="PANTHER" id="PTHR33144:SF50">
    <property type="entry name" value="OS03G0714750 PROTEIN"/>
    <property type="match status" value="1"/>
</dbReference>
<protein>
    <submittedName>
        <fullName evidence="3">Uncharacterized protein</fullName>
    </submittedName>
</protein>